<sequence length="325" mass="37693">EMLAVFPATSPAHDLLLRLFDEQYVVMDGKAVLRDKKEVKADSLQNPNDPDATYRAKNDQKVQGYVTNITETVEEGKPNIITSVQVETAVFADCHFLQEAVENSERVTDSTIEDLYADGAYQSPDNREFAKNHNAMQLKTGKMQGGCRWELIPHDEDGLTVREIATGNTYEAVKAVTKQGSRKRWRIPWNNKTGWRYFEDKDIKAYQLRKQIESLPLEEQHKRNNVEAAMFQYSFHTRNGKTRYRGLLKHRMHAYSRCMWMNLRRMVIFQISTFQRSIFALFGPIREAFGSFKAISRKIFTCEADCYVSLRMTTLVRLDSKYAPF</sequence>
<dbReference type="EMBL" id="VUNF01000002">
    <property type="protein sequence ID" value="MST76636.1"/>
    <property type="molecule type" value="Genomic_DNA"/>
</dbReference>
<protein>
    <recommendedName>
        <fullName evidence="3">Transposase</fullName>
    </recommendedName>
</protein>
<dbReference type="RefSeq" id="WP_195838355.1">
    <property type="nucleotide sequence ID" value="NZ_VUNF01000002.1"/>
</dbReference>
<evidence type="ECO:0000313" key="2">
    <source>
        <dbReference type="Proteomes" id="UP000450161"/>
    </source>
</evidence>
<comment type="caution">
    <text evidence="1">The sequence shown here is derived from an EMBL/GenBank/DDBJ whole genome shotgun (WGS) entry which is preliminary data.</text>
</comment>
<dbReference type="Proteomes" id="UP000450161">
    <property type="component" value="Unassembled WGS sequence"/>
</dbReference>
<proteinExistence type="predicted"/>
<evidence type="ECO:0008006" key="3">
    <source>
        <dbReference type="Google" id="ProtNLM"/>
    </source>
</evidence>
<gene>
    <name evidence="1" type="ORF">FYJ72_02790</name>
</gene>
<organism evidence="1 2">
    <name type="scientific">Segatella copri</name>
    <dbReference type="NCBI Taxonomy" id="165179"/>
    <lineage>
        <taxon>Bacteria</taxon>
        <taxon>Pseudomonadati</taxon>
        <taxon>Bacteroidota</taxon>
        <taxon>Bacteroidia</taxon>
        <taxon>Bacteroidales</taxon>
        <taxon>Prevotellaceae</taxon>
        <taxon>Segatella</taxon>
    </lineage>
</organism>
<accession>A0A6I2TSR2</accession>
<evidence type="ECO:0000313" key="1">
    <source>
        <dbReference type="EMBL" id="MST76636.1"/>
    </source>
</evidence>
<name>A0A6I2TSR2_9BACT</name>
<dbReference type="AlphaFoldDB" id="A0A6I2TSR2"/>
<reference evidence="1 2" key="1">
    <citation type="submission" date="2019-08" db="EMBL/GenBank/DDBJ databases">
        <title>In-depth cultivation of the pig gut microbiome towards novel bacterial diversity and tailored functional studies.</title>
        <authorList>
            <person name="Wylensek D."/>
            <person name="Hitch T.C.A."/>
            <person name="Clavel T."/>
        </authorList>
    </citation>
    <scope>NUCLEOTIDE SEQUENCE [LARGE SCALE GENOMIC DNA]</scope>
    <source>
        <strain evidence="1 2">LKV-178-WT-2C</strain>
    </source>
</reference>
<feature type="non-terminal residue" evidence="1">
    <location>
        <position position="1"/>
    </location>
</feature>